<dbReference type="EMBL" id="SPHZ02000001">
    <property type="protein sequence ID" value="KAF0934126.1"/>
    <property type="molecule type" value="Genomic_DNA"/>
</dbReference>
<comment type="caution">
    <text evidence="2">The sequence shown here is derived from an EMBL/GenBank/DDBJ whole genome shotgun (WGS) entry which is preliminary data.</text>
</comment>
<evidence type="ECO:0000313" key="2">
    <source>
        <dbReference type="EMBL" id="KAF0934126.1"/>
    </source>
</evidence>
<name>A0A6G1FAY7_9ORYZ</name>
<dbReference type="Proteomes" id="UP000479710">
    <property type="component" value="Unassembled WGS sequence"/>
</dbReference>
<sequence length="82" mass="8701">MTDGGDGSRAQRRWCFWMGSGRGSRRVAAPQATAVHEQQGQLAVLCIAGAAAEEEAEQRRQHEGELAAAASWDAGRGHEVPG</sequence>
<accession>A0A6G1FAY7</accession>
<dbReference type="AlphaFoldDB" id="A0A6G1FAY7"/>
<reference evidence="2 3" key="1">
    <citation type="submission" date="2019-11" db="EMBL/GenBank/DDBJ databases">
        <title>Whole genome sequence of Oryza granulata.</title>
        <authorList>
            <person name="Li W."/>
        </authorList>
    </citation>
    <scope>NUCLEOTIDE SEQUENCE [LARGE SCALE GENOMIC DNA]</scope>
    <source>
        <strain evidence="3">cv. Menghai</strain>
        <tissue evidence="2">Leaf</tissue>
    </source>
</reference>
<keyword evidence="3" id="KW-1185">Reference proteome</keyword>
<organism evidence="2 3">
    <name type="scientific">Oryza meyeriana var. granulata</name>
    <dbReference type="NCBI Taxonomy" id="110450"/>
    <lineage>
        <taxon>Eukaryota</taxon>
        <taxon>Viridiplantae</taxon>
        <taxon>Streptophyta</taxon>
        <taxon>Embryophyta</taxon>
        <taxon>Tracheophyta</taxon>
        <taxon>Spermatophyta</taxon>
        <taxon>Magnoliopsida</taxon>
        <taxon>Liliopsida</taxon>
        <taxon>Poales</taxon>
        <taxon>Poaceae</taxon>
        <taxon>BOP clade</taxon>
        <taxon>Oryzoideae</taxon>
        <taxon>Oryzeae</taxon>
        <taxon>Oryzinae</taxon>
        <taxon>Oryza</taxon>
        <taxon>Oryza meyeriana</taxon>
    </lineage>
</organism>
<feature type="region of interest" description="Disordered" evidence="1">
    <location>
        <begin position="56"/>
        <end position="82"/>
    </location>
</feature>
<evidence type="ECO:0000256" key="1">
    <source>
        <dbReference type="SAM" id="MobiDB-lite"/>
    </source>
</evidence>
<gene>
    <name evidence="2" type="ORF">E2562_022816</name>
</gene>
<evidence type="ECO:0000313" key="3">
    <source>
        <dbReference type="Proteomes" id="UP000479710"/>
    </source>
</evidence>
<protein>
    <submittedName>
        <fullName evidence="2">Uncharacterized protein</fullName>
    </submittedName>
</protein>
<proteinExistence type="predicted"/>